<dbReference type="OrthoDB" id="4371474at2"/>
<dbReference type="eggNOG" id="COG1463">
    <property type="taxonomic scope" value="Bacteria"/>
</dbReference>
<dbReference type="InterPro" id="IPR005693">
    <property type="entry name" value="Mce"/>
</dbReference>
<organism evidence="4 5">
    <name type="scientific">Thermomonospora curvata (strain ATCC 19995 / DSM 43183 / JCM 3096 / KCTC 9072 / NBRC 15933 / NCIMB 10081 / Henssen B9)</name>
    <dbReference type="NCBI Taxonomy" id="471852"/>
    <lineage>
        <taxon>Bacteria</taxon>
        <taxon>Bacillati</taxon>
        <taxon>Actinomycetota</taxon>
        <taxon>Actinomycetes</taxon>
        <taxon>Streptosporangiales</taxon>
        <taxon>Thermomonosporaceae</taxon>
        <taxon>Thermomonospora</taxon>
    </lineage>
</organism>
<keyword evidence="2" id="KW-1133">Transmembrane helix</keyword>
<feature type="region of interest" description="Disordered" evidence="1">
    <location>
        <begin position="342"/>
        <end position="393"/>
    </location>
</feature>
<reference evidence="4 5" key="1">
    <citation type="journal article" date="2011" name="Stand. Genomic Sci.">
        <title>Complete genome sequence of Thermomonospora curvata type strain (B9).</title>
        <authorList>
            <person name="Chertkov O."/>
            <person name="Sikorski J."/>
            <person name="Nolan M."/>
            <person name="Lapidus A."/>
            <person name="Lucas S."/>
            <person name="Del Rio T.G."/>
            <person name="Tice H."/>
            <person name="Cheng J.F."/>
            <person name="Goodwin L."/>
            <person name="Pitluck S."/>
            <person name="Liolios K."/>
            <person name="Ivanova N."/>
            <person name="Mavromatis K."/>
            <person name="Mikhailova N."/>
            <person name="Ovchinnikova G."/>
            <person name="Pati A."/>
            <person name="Chen A."/>
            <person name="Palaniappan K."/>
            <person name="Djao O.D."/>
            <person name="Land M."/>
            <person name="Hauser L."/>
            <person name="Chang Y.J."/>
            <person name="Jeffries C.D."/>
            <person name="Brettin T."/>
            <person name="Han C."/>
            <person name="Detter J.C."/>
            <person name="Rohde M."/>
            <person name="Goker M."/>
            <person name="Woyke T."/>
            <person name="Bristow J."/>
            <person name="Eisen J.A."/>
            <person name="Markowitz V."/>
            <person name="Hugenholtz P."/>
            <person name="Klenk H.P."/>
            <person name="Kyrpides N.C."/>
        </authorList>
    </citation>
    <scope>NUCLEOTIDE SEQUENCE [LARGE SCALE GENOMIC DNA]</scope>
    <source>
        <strain evidence="5">ATCC 19995 / DSM 43183 / JCM 3096 / KCTC 9072 / NBRC 15933 / NCIMB 10081 / Henssen B9</strain>
    </source>
</reference>
<feature type="compositionally biased region" description="Basic and acidic residues" evidence="1">
    <location>
        <begin position="355"/>
        <end position="365"/>
    </location>
</feature>
<feature type="transmembrane region" description="Helical" evidence="2">
    <location>
        <begin position="401"/>
        <end position="425"/>
    </location>
</feature>
<keyword evidence="2" id="KW-0472">Membrane</keyword>
<dbReference type="InterPro" id="IPR003399">
    <property type="entry name" value="Mce/MlaD"/>
</dbReference>
<keyword evidence="5" id="KW-1185">Reference proteome</keyword>
<dbReference type="PANTHER" id="PTHR33371">
    <property type="entry name" value="INTERMEMBRANE PHOSPHOLIPID TRANSPORT SYSTEM BINDING PROTEIN MLAD-RELATED"/>
    <property type="match status" value="1"/>
</dbReference>
<dbReference type="STRING" id="471852.Tcur_3823"/>
<dbReference type="HOGENOM" id="CLU_047709_0_0_11"/>
<protein>
    <submittedName>
        <fullName evidence="4">Virulence factor Mce family protein</fullName>
    </submittedName>
</protein>
<feature type="domain" description="Mce/MlaD" evidence="3">
    <location>
        <begin position="36"/>
        <end position="110"/>
    </location>
</feature>
<dbReference type="Pfam" id="PF02470">
    <property type="entry name" value="MlaD"/>
    <property type="match status" value="1"/>
</dbReference>
<dbReference type="PANTHER" id="PTHR33371:SF4">
    <property type="entry name" value="INTERMEMBRANE PHOSPHOLIPID TRANSPORT SYSTEM BINDING PROTEIN MLAD"/>
    <property type="match status" value="1"/>
</dbReference>
<name>D1AD45_THECD</name>
<gene>
    <name evidence="4" type="ordered locus">Tcur_3823</name>
</gene>
<evidence type="ECO:0000256" key="2">
    <source>
        <dbReference type="SAM" id="Phobius"/>
    </source>
</evidence>
<sequence>MNSRILINVAAFAALGVVLVVWAFSSVVRFDFIERPYQITVVFESSPGLHPNFEVDYLGTRIGKIDSVRLRDGQVVVKLDIDRNVRIPRAVTAAAARKSAVGEPVVELTPKPGQADGPRMPTDGSGLIPVTDTSVPPKYGDLFGAVNKTLKAIDPDSAGSLLHELAVGWAGREDSLRQIITGSDQITATFARDTELVDQLTADMGRIAAVLADNRRQLGSGIDDLAALTAALRQVRGEIARLRDRGPNLLATVNGLLAETGPDINCAVDALAGMDLTKHNPGLYEDLRQTLVMAGPLVNVLTNIIGEDQGQKVLNIVFMMTFNAKATLEYKKPLPQPTVAEIPTCADGRQPGKAKQKDFQGKDPGDTLPPHDPSAQQQTAGRHLARPASGAAPEPGGPPMWLVYLPPLLALLVLAKVIVGSIPVLSRLRRRR</sequence>
<evidence type="ECO:0000313" key="5">
    <source>
        <dbReference type="Proteomes" id="UP000001918"/>
    </source>
</evidence>
<dbReference type="AlphaFoldDB" id="D1AD45"/>
<dbReference type="Proteomes" id="UP000001918">
    <property type="component" value="Chromosome"/>
</dbReference>
<dbReference type="EMBL" id="CP001738">
    <property type="protein sequence ID" value="ACY99354.1"/>
    <property type="molecule type" value="Genomic_DNA"/>
</dbReference>
<dbReference type="KEGG" id="tcu:Tcur_3823"/>
<evidence type="ECO:0000259" key="3">
    <source>
        <dbReference type="Pfam" id="PF02470"/>
    </source>
</evidence>
<accession>D1AD45</accession>
<evidence type="ECO:0000313" key="4">
    <source>
        <dbReference type="EMBL" id="ACY99354.1"/>
    </source>
</evidence>
<evidence type="ECO:0000256" key="1">
    <source>
        <dbReference type="SAM" id="MobiDB-lite"/>
    </source>
</evidence>
<dbReference type="NCBIfam" id="TIGR00996">
    <property type="entry name" value="Mtu_fam_mce"/>
    <property type="match status" value="1"/>
</dbReference>
<keyword evidence="2" id="KW-0812">Transmembrane</keyword>
<proteinExistence type="predicted"/>
<dbReference type="InterPro" id="IPR052336">
    <property type="entry name" value="MlaD_Phospholipid_Transporter"/>
</dbReference>
<dbReference type="RefSeq" id="WP_012854138.1">
    <property type="nucleotide sequence ID" value="NC_013510.1"/>
</dbReference>